<protein>
    <submittedName>
        <fullName evidence="1">Uncharacterized protein</fullName>
    </submittedName>
</protein>
<keyword evidence="2" id="KW-1185">Reference proteome</keyword>
<sequence length="464" mass="53067">MEQQPELIEWSPRLLPRTVTRNADQNLPIHTISGSARGIPAPLPISSPLVKLPQTYPDLREHGSWVGTPLPSAPDHTNEVEDRRRKYLQQGHELQTERVKANRLEAAERNFSSEAIAWKARCSEFEAGLAKEREAHDRTHLRLQQKQQDVEKFIALLNDANDKLGSAINPNQVRHQLEDAAITSRAKLLRSSIRGFAEDFGEIDARDHPNPKFSYSLFKKYLCVSEDTLATYIESPSARPKILRPLLWAFLFKEVFDQFFWAPPDIRSALRTLRGLIEPSQEALSSEETEVDRRQITWRANTTNMVLERLNESTYETRDSQQDFVSAKAQELAGLLEPIICRDKRTLYDPLVKLLNESLELDLVLSQQVAIWSWNFPKRLPCPFDKKIHTSIHKRQHGQIYEIQLVLAPALMKRGKSSGEDFLDQHVQVKMDVEIDTPRQDSSDSRSVGRKIADKFTAKVLGGT</sequence>
<gene>
    <name evidence="1" type="ORF">N7537_006923</name>
</gene>
<evidence type="ECO:0000313" key="2">
    <source>
        <dbReference type="Proteomes" id="UP001213799"/>
    </source>
</evidence>
<evidence type="ECO:0000313" key="1">
    <source>
        <dbReference type="EMBL" id="KAJ5603967.1"/>
    </source>
</evidence>
<dbReference type="RefSeq" id="XP_056753765.1">
    <property type="nucleotide sequence ID" value="XM_056897980.1"/>
</dbReference>
<accession>A0AAD6E9Q0</accession>
<organism evidence="1 2">
    <name type="scientific">Penicillium hordei</name>
    <dbReference type="NCBI Taxonomy" id="40994"/>
    <lineage>
        <taxon>Eukaryota</taxon>
        <taxon>Fungi</taxon>
        <taxon>Dikarya</taxon>
        <taxon>Ascomycota</taxon>
        <taxon>Pezizomycotina</taxon>
        <taxon>Eurotiomycetes</taxon>
        <taxon>Eurotiomycetidae</taxon>
        <taxon>Eurotiales</taxon>
        <taxon>Aspergillaceae</taxon>
        <taxon>Penicillium</taxon>
    </lineage>
</organism>
<dbReference type="GeneID" id="81588222"/>
<proteinExistence type="predicted"/>
<dbReference type="Proteomes" id="UP001213799">
    <property type="component" value="Unassembled WGS sequence"/>
</dbReference>
<comment type="caution">
    <text evidence="1">The sequence shown here is derived from an EMBL/GenBank/DDBJ whole genome shotgun (WGS) entry which is preliminary data.</text>
</comment>
<reference evidence="1" key="1">
    <citation type="journal article" date="2023" name="IMA Fungus">
        <title>Comparative genomic study of the Penicillium genus elucidates a diverse pangenome and 15 lateral gene transfer events.</title>
        <authorList>
            <person name="Petersen C."/>
            <person name="Sorensen T."/>
            <person name="Nielsen M.R."/>
            <person name="Sondergaard T.E."/>
            <person name="Sorensen J.L."/>
            <person name="Fitzpatrick D.A."/>
            <person name="Frisvad J.C."/>
            <person name="Nielsen K.L."/>
        </authorList>
    </citation>
    <scope>NUCLEOTIDE SEQUENCE</scope>
    <source>
        <strain evidence="1">IBT 12815</strain>
    </source>
</reference>
<dbReference type="EMBL" id="JAQJAE010000003">
    <property type="protein sequence ID" value="KAJ5603967.1"/>
    <property type="molecule type" value="Genomic_DNA"/>
</dbReference>
<dbReference type="AlphaFoldDB" id="A0AAD6E9Q0"/>
<reference evidence="1" key="2">
    <citation type="submission" date="2023-01" db="EMBL/GenBank/DDBJ databases">
        <authorList>
            <person name="Petersen C."/>
        </authorList>
    </citation>
    <scope>NUCLEOTIDE SEQUENCE</scope>
    <source>
        <strain evidence="1">IBT 12815</strain>
    </source>
</reference>
<name>A0AAD6E9Q0_9EURO</name>